<evidence type="ECO:0000313" key="3">
    <source>
        <dbReference type="Proteomes" id="UP000316270"/>
    </source>
</evidence>
<dbReference type="EMBL" id="CP042186">
    <property type="protein sequence ID" value="QDS68977.1"/>
    <property type="molecule type" value="Genomic_DNA"/>
</dbReference>
<proteinExistence type="predicted"/>
<reference evidence="2 3" key="1">
    <citation type="submission" date="2019-07" db="EMBL/GenBank/DDBJ databases">
        <title>Finished genome of Venturia effusa.</title>
        <authorList>
            <person name="Young C.A."/>
            <person name="Cox M.P."/>
            <person name="Ganley A.R.D."/>
            <person name="David W.J."/>
        </authorList>
    </citation>
    <scope>NUCLEOTIDE SEQUENCE [LARGE SCALE GENOMIC DNA]</scope>
    <source>
        <strain evidence="3">albino</strain>
    </source>
</reference>
<keyword evidence="3" id="KW-1185">Reference proteome</keyword>
<accession>A0A517L022</accession>
<dbReference type="InterPro" id="IPR038883">
    <property type="entry name" value="AN11006-like"/>
</dbReference>
<feature type="compositionally biased region" description="Pro residues" evidence="1">
    <location>
        <begin position="70"/>
        <end position="86"/>
    </location>
</feature>
<feature type="compositionally biased region" description="Low complexity" evidence="1">
    <location>
        <begin position="60"/>
        <end position="69"/>
    </location>
</feature>
<sequence>MSDCGLSTAPAQQKPLVKMAIKFSLPAGSSSSKKTLATSPKLSRSMAESPPPCPRPPKAPLKLLTANPLASPPPPTPKPRPLPPQRAPRGKEFFFKELPRELRDMIYKHFIGHEQPFGNFGKGNTQDEKSQLQLRKWRSLLLVCRQAHAEFAPLLYQAAHFTFNVGYLRNLSSVHYARRKRNIWKVSSLLIENLRQCTVKIEAGWFQDEDLSSKWARMAREVTRFLISLPHLHTLYVRVNRKDEPRRKNGVCNGYRPRQLVALNAVRRAFRLNPSIRELYITERLGHHSERGYCKTTSIKALTDGSVTEETYCVTSDAHMKNCEIECSCEDDDFEYEEHDLFEGRDELPKAK</sequence>
<evidence type="ECO:0000256" key="1">
    <source>
        <dbReference type="SAM" id="MobiDB-lite"/>
    </source>
</evidence>
<dbReference type="AlphaFoldDB" id="A0A517L022"/>
<organism evidence="2 3">
    <name type="scientific">Venturia effusa</name>
    <dbReference type="NCBI Taxonomy" id="50376"/>
    <lineage>
        <taxon>Eukaryota</taxon>
        <taxon>Fungi</taxon>
        <taxon>Dikarya</taxon>
        <taxon>Ascomycota</taxon>
        <taxon>Pezizomycotina</taxon>
        <taxon>Dothideomycetes</taxon>
        <taxon>Pleosporomycetidae</taxon>
        <taxon>Venturiales</taxon>
        <taxon>Venturiaceae</taxon>
        <taxon>Venturia</taxon>
    </lineage>
</organism>
<dbReference type="OrthoDB" id="10458740at2759"/>
<name>A0A517L022_9PEZI</name>
<gene>
    <name evidence="2" type="ORF">FKW77_009004</name>
</gene>
<feature type="compositionally biased region" description="Pro residues" evidence="1">
    <location>
        <begin position="49"/>
        <end position="59"/>
    </location>
</feature>
<dbReference type="Proteomes" id="UP000316270">
    <property type="component" value="Chromosome 2"/>
</dbReference>
<dbReference type="PANTHER" id="PTHR42085">
    <property type="entry name" value="F-BOX DOMAIN-CONTAINING PROTEIN"/>
    <property type="match status" value="1"/>
</dbReference>
<feature type="region of interest" description="Disordered" evidence="1">
    <location>
        <begin position="26"/>
        <end position="88"/>
    </location>
</feature>
<feature type="compositionally biased region" description="Polar residues" evidence="1">
    <location>
        <begin position="27"/>
        <end position="42"/>
    </location>
</feature>
<protein>
    <submittedName>
        <fullName evidence="2">Uncharacterized protein</fullName>
    </submittedName>
</protein>
<dbReference type="PANTHER" id="PTHR42085:SF1">
    <property type="entry name" value="F-BOX DOMAIN-CONTAINING PROTEIN"/>
    <property type="match status" value="1"/>
</dbReference>
<evidence type="ECO:0000313" key="2">
    <source>
        <dbReference type="EMBL" id="QDS68977.1"/>
    </source>
</evidence>